<sequence length="222" mass="24692">MGCGATRVAPDASPGAWPRGAKGAKGQISLGVVPCHRAWPTCHAGPPAWPRTARSACNFTSLDCPNPEATRSSSVRSNQLQISRSSQRALSQTSSSERQRKKDRLSQADPRRSLSARFSSISNQPAEANRRIPLVVDGSDLVDPDAQDLLDPLSSWEGKKPYVPPGMMVPCPPDRWKHEEHLDKLNGYREEVTNRPQRMAEDVDLKRWDHERLLDNFYLTEG</sequence>
<evidence type="ECO:0000313" key="3">
    <source>
        <dbReference type="EMBL" id="CAL1151660.1"/>
    </source>
</evidence>
<accession>A0A9P1G583</accession>
<feature type="compositionally biased region" description="Basic and acidic residues" evidence="1">
    <location>
        <begin position="97"/>
        <end position="112"/>
    </location>
</feature>
<dbReference type="EMBL" id="CAMXCT030002458">
    <property type="protein sequence ID" value="CAL4785597.1"/>
    <property type="molecule type" value="Genomic_DNA"/>
</dbReference>
<protein>
    <submittedName>
        <fullName evidence="2">Uncharacterized protein</fullName>
    </submittedName>
</protein>
<feature type="region of interest" description="Disordered" evidence="1">
    <location>
        <begin position="1"/>
        <end position="23"/>
    </location>
</feature>
<reference evidence="3" key="2">
    <citation type="submission" date="2024-04" db="EMBL/GenBank/DDBJ databases">
        <authorList>
            <person name="Chen Y."/>
            <person name="Shah S."/>
            <person name="Dougan E. K."/>
            <person name="Thang M."/>
            <person name="Chan C."/>
        </authorList>
    </citation>
    <scope>NUCLEOTIDE SEQUENCE [LARGE SCALE GENOMIC DNA]</scope>
</reference>
<evidence type="ECO:0000313" key="4">
    <source>
        <dbReference type="Proteomes" id="UP001152797"/>
    </source>
</evidence>
<organism evidence="2">
    <name type="scientific">Cladocopium goreaui</name>
    <dbReference type="NCBI Taxonomy" id="2562237"/>
    <lineage>
        <taxon>Eukaryota</taxon>
        <taxon>Sar</taxon>
        <taxon>Alveolata</taxon>
        <taxon>Dinophyceae</taxon>
        <taxon>Suessiales</taxon>
        <taxon>Symbiodiniaceae</taxon>
        <taxon>Cladocopium</taxon>
    </lineage>
</organism>
<evidence type="ECO:0000313" key="2">
    <source>
        <dbReference type="EMBL" id="CAI3998285.1"/>
    </source>
</evidence>
<comment type="caution">
    <text evidence="2">The sequence shown here is derived from an EMBL/GenBank/DDBJ whole genome shotgun (WGS) entry which is preliminary data.</text>
</comment>
<feature type="compositionally biased region" description="Polar residues" evidence="1">
    <location>
        <begin position="67"/>
        <end position="82"/>
    </location>
</feature>
<reference evidence="2" key="1">
    <citation type="submission" date="2022-10" db="EMBL/GenBank/DDBJ databases">
        <authorList>
            <person name="Chen Y."/>
            <person name="Dougan E. K."/>
            <person name="Chan C."/>
            <person name="Rhodes N."/>
            <person name="Thang M."/>
        </authorList>
    </citation>
    <scope>NUCLEOTIDE SEQUENCE</scope>
</reference>
<dbReference type="Proteomes" id="UP001152797">
    <property type="component" value="Unassembled WGS sequence"/>
</dbReference>
<evidence type="ECO:0000256" key="1">
    <source>
        <dbReference type="SAM" id="MobiDB-lite"/>
    </source>
</evidence>
<proteinExistence type="predicted"/>
<dbReference type="EMBL" id="CAMXCT020002458">
    <property type="protein sequence ID" value="CAL1151660.1"/>
    <property type="molecule type" value="Genomic_DNA"/>
</dbReference>
<keyword evidence="4" id="KW-1185">Reference proteome</keyword>
<dbReference type="EMBL" id="CAMXCT010002458">
    <property type="protein sequence ID" value="CAI3998285.1"/>
    <property type="molecule type" value="Genomic_DNA"/>
</dbReference>
<feature type="region of interest" description="Disordered" evidence="1">
    <location>
        <begin position="67"/>
        <end position="125"/>
    </location>
</feature>
<name>A0A9P1G583_9DINO</name>
<dbReference type="AlphaFoldDB" id="A0A9P1G583"/>
<gene>
    <name evidence="2" type="ORF">C1SCF055_LOCUS24598</name>
</gene>
<feature type="compositionally biased region" description="Low complexity" evidence="1">
    <location>
        <begin position="83"/>
        <end position="96"/>
    </location>
</feature>
<feature type="compositionally biased region" description="Polar residues" evidence="1">
    <location>
        <begin position="116"/>
        <end position="125"/>
    </location>
</feature>